<name>Q0RQK3_FRAAA</name>
<organism evidence="1 2">
    <name type="scientific">Frankia alni (strain DSM 45986 / CECT 9034 / ACN14a)</name>
    <dbReference type="NCBI Taxonomy" id="326424"/>
    <lineage>
        <taxon>Bacteria</taxon>
        <taxon>Bacillati</taxon>
        <taxon>Actinomycetota</taxon>
        <taxon>Actinomycetes</taxon>
        <taxon>Frankiales</taxon>
        <taxon>Frankiaceae</taxon>
        <taxon>Frankia</taxon>
    </lineage>
</organism>
<proteinExistence type="predicted"/>
<dbReference type="STRING" id="326424.FRAAL1515"/>
<protein>
    <submittedName>
        <fullName evidence="1">Uncharacterized protein</fullName>
    </submittedName>
</protein>
<dbReference type="Proteomes" id="UP000000657">
    <property type="component" value="Chromosome"/>
</dbReference>
<reference evidence="1 2" key="1">
    <citation type="journal article" date="2007" name="Genome Res.">
        <title>Genome characteristics of facultatively symbiotic Frankia sp. strains reflect host range and host plant biogeography.</title>
        <authorList>
            <person name="Normand P."/>
            <person name="Lapierre P."/>
            <person name="Tisa L.S."/>
            <person name="Gogarten J.P."/>
            <person name="Alloisio N."/>
            <person name="Bagnarol E."/>
            <person name="Bassi C.A."/>
            <person name="Berry A.M."/>
            <person name="Bickhart D.M."/>
            <person name="Choisne N."/>
            <person name="Couloux A."/>
            <person name="Cournoyer B."/>
            <person name="Cruveiller S."/>
            <person name="Daubin V."/>
            <person name="Demange N."/>
            <person name="Francino M.P."/>
            <person name="Goltsman E."/>
            <person name="Huang Y."/>
            <person name="Kopp O.R."/>
            <person name="Labarre L."/>
            <person name="Lapidus A."/>
            <person name="Lavire C."/>
            <person name="Marechal J."/>
            <person name="Martinez M."/>
            <person name="Mastronunzio J.E."/>
            <person name="Mullin B.C."/>
            <person name="Niemann J."/>
            <person name="Pujic P."/>
            <person name="Rawnsley T."/>
            <person name="Rouy Z."/>
            <person name="Schenowitz C."/>
            <person name="Sellstedt A."/>
            <person name="Tavares F."/>
            <person name="Tomkins J.P."/>
            <person name="Vallenet D."/>
            <person name="Valverde C."/>
            <person name="Wall L.G."/>
            <person name="Wang Y."/>
            <person name="Medigue C."/>
            <person name="Benson D.R."/>
        </authorList>
    </citation>
    <scope>NUCLEOTIDE SEQUENCE [LARGE SCALE GENOMIC DNA]</scope>
    <source>
        <strain evidence="2">DSM 45986 / CECT 9034 / ACN14a</strain>
    </source>
</reference>
<dbReference type="EMBL" id="CT573213">
    <property type="protein sequence ID" value="CAJ60171.1"/>
    <property type="molecule type" value="Genomic_DNA"/>
</dbReference>
<dbReference type="AlphaFoldDB" id="Q0RQK3"/>
<dbReference type="HOGENOM" id="CLU_104552_0_0_11"/>
<keyword evidence="2" id="KW-1185">Reference proteome</keyword>
<evidence type="ECO:0000313" key="1">
    <source>
        <dbReference type="EMBL" id="CAJ60171.1"/>
    </source>
</evidence>
<dbReference type="KEGG" id="fal:FRAAL1515"/>
<evidence type="ECO:0000313" key="2">
    <source>
        <dbReference type="Proteomes" id="UP000000657"/>
    </source>
</evidence>
<sequence>MALAVCCLAAAGWGLRPAGLATRATAVGCYSAVSLTSDTAVLGGQAAADPVAACRDIWRRPGPGTGAGAGAGSRLGPNTPAAACLRADGSIAVFPATDACASLELRPFAGVSDAARRFAAFQREAVDIVAADHCRPRGQIVAVLRQKLDDYGLRTWSIDDSGFGQPWARGRPCAGLAVDHDRSRVVIVPMP</sequence>
<accession>Q0RQK3</accession>
<gene>
    <name evidence="1" type="ordered locus">FRAAL1515</name>
</gene>